<evidence type="ECO:0000259" key="10">
    <source>
        <dbReference type="PROSITE" id="PS51767"/>
    </source>
</evidence>
<keyword evidence="3" id="KW-0336">GPI-anchor</keyword>
<proteinExistence type="inferred from homology"/>
<dbReference type="GO" id="GO:0098552">
    <property type="term" value="C:side of membrane"/>
    <property type="evidence" value="ECO:0007669"/>
    <property type="project" value="UniProtKB-KW"/>
</dbReference>
<organism evidence="11 12">
    <name type="scientific">Emergomyces pasteurianus Ep9510</name>
    <dbReference type="NCBI Taxonomy" id="1447872"/>
    <lineage>
        <taxon>Eukaryota</taxon>
        <taxon>Fungi</taxon>
        <taxon>Dikarya</taxon>
        <taxon>Ascomycota</taxon>
        <taxon>Pezizomycotina</taxon>
        <taxon>Eurotiomycetes</taxon>
        <taxon>Eurotiomycetidae</taxon>
        <taxon>Onygenales</taxon>
        <taxon>Ajellomycetaceae</taxon>
        <taxon>Emergomyces</taxon>
    </lineage>
</organism>
<evidence type="ECO:0000256" key="4">
    <source>
        <dbReference type="ARBA" id="ARBA00022670"/>
    </source>
</evidence>
<dbReference type="VEuPathDB" id="FungiDB:AJ78_08565"/>
<evidence type="ECO:0000256" key="2">
    <source>
        <dbReference type="ARBA" id="ARBA00007447"/>
    </source>
</evidence>
<dbReference type="Pfam" id="PF00026">
    <property type="entry name" value="Asp"/>
    <property type="match status" value="1"/>
</dbReference>
<evidence type="ECO:0000256" key="5">
    <source>
        <dbReference type="ARBA" id="ARBA00022729"/>
    </source>
</evidence>
<dbReference type="CDD" id="cd05474">
    <property type="entry name" value="SAP_like"/>
    <property type="match status" value="1"/>
</dbReference>
<dbReference type="GO" id="GO:0005886">
    <property type="term" value="C:plasma membrane"/>
    <property type="evidence" value="ECO:0007669"/>
    <property type="project" value="UniProtKB-SubCell"/>
</dbReference>
<feature type="active site" evidence="8">
    <location>
        <position position="294"/>
    </location>
</feature>
<name>A0A1J9PRD8_9EURO</name>
<sequence>MHGAATLCTLSTALLFLSPVIHAINAIQLSAKESPSIVQFDLQRRVVHNPVHRDRKRLRKRGKKYYLQQPLNNEGTQYVCEIALGTPPQTLILQIDTGTSDLWINAVNTTFEGMHNPIALGGTYDPDASYTVRYLNSEFGIEYADGAGATGDFLTDTLVIGGKRVKNFQFGVGYQSRSDQGVMGLGFLANEVEVAEKHRDPYPNLPFALKEAGLIACACYSLWLNDVDSSHGVVLFGGIDVEKYYGTLEPVPLLPNEKGIYDEFMVNLASLEVETESGTKDMGAGFLPTAVLLDVGTSVTYLPERVVEAIYKELGVVVSADTNLDLVKCSLRDADITLVFSFEGASIRVPVRDLIIDMARRPDGEPKRFDDGETICYFGIAPAASEGESILGLTFLRSAYVLYDLEIHDVLLAQARRGATGEKITAIHASPPPKNPTSRRTLSLSSRMHSKALAMRLDMI</sequence>
<dbReference type="GO" id="GO:0006508">
    <property type="term" value="P:proteolysis"/>
    <property type="evidence" value="ECO:0007669"/>
    <property type="project" value="UniProtKB-KW"/>
</dbReference>
<evidence type="ECO:0000313" key="12">
    <source>
        <dbReference type="Proteomes" id="UP000182235"/>
    </source>
</evidence>
<accession>A0A1J9PRD8</accession>
<dbReference type="InterPro" id="IPR033876">
    <property type="entry name" value="SAP-like"/>
</dbReference>
<dbReference type="OrthoDB" id="771136at2759"/>
<evidence type="ECO:0000256" key="6">
    <source>
        <dbReference type="ARBA" id="ARBA00022750"/>
    </source>
</evidence>
<dbReference type="InterPro" id="IPR033121">
    <property type="entry name" value="PEPTIDASE_A1"/>
</dbReference>
<dbReference type="EMBL" id="LGRN01000800">
    <property type="protein sequence ID" value="OJD10419.1"/>
    <property type="molecule type" value="Genomic_DNA"/>
</dbReference>
<dbReference type="PANTHER" id="PTHR47966">
    <property type="entry name" value="BETA-SITE APP-CLEAVING ENZYME, ISOFORM A-RELATED"/>
    <property type="match status" value="1"/>
</dbReference>
<keyword evidence="3" id="KW-0472">Membrane</keyword>
<keyword evidence="6" id="KW-0064">Aspartyl protease</keyword>
<keyword evidence="5 9" id="KW-0732">Signal</keyword>
<dbReference type="STRING" id="1447872.A0A1J9PRD8"/>
<dbReference type="PANTHER" id="PTHR47966:SF65">
    <property type="entry name" value="ASPARTIC-TYPE ENDOPEPTIDASE"/>
    <property type="match status" value="1"/>
</dbReference>
<keyword evidence="4" id="KW-0645">Protease</keyword>
<dbReference type="InterPro" id="IPR001461">
    <property type="entry name" value="Aspartic_peptidase_A1"/>
</dbReference>
<dbReference type="InterPro" id="IPR021109">
    <property type="entry name" value="Peptidase_aspartic_dom_sf"/>
</dbReference>
<dbReference type="AlphaFoldDB" id="A0A1J9PRD8"/>
<gene>
    <name evidence="11" type="ORF">AJ78_08565</name>
</gene>
<keyword evidence="3" id="KW-0325">Glycoprotein</keyword>
<keyword evidence="3" id="KW-0449">Lipoprotein</keyword>
<feature type="domain" description="Peptidase A1" evidence="10">
    <location>
        <begin position="78"/>
        <end position="413"/>
    </location>
</feature>
<reference evidence="11 12" key="1">
    <citation type="submission" date="2015-07" db="EMBL/GenBank/DDBJ databases">
        <title>Emmonsia species relationships and genome sequence.</title>
        <authorList>
            <consortium name="The Broad Institute Genomics Platform"/>
            <person name="Cuomo C.A."/>
            <person name="Munoz J.F."/>
            <person name="Imamovic A."/>
            <person name="Priest M.E."/>
            <person name="Young S."/>
            <person name="Clay O.K."/>
            <person name="McEwen J.G."/>
        </authorList>
    </citation>
    <scope>NUCLEOTIDE SEQUENCE [LARGE SCALE GENOMIC DNA]</scope>
    <source>
        <strain evidence="11 12">UAMH 9510</strain>
    </source>
</reference>
<feature type="signal peptide" evidence="9">
    <location>
        <begin position="1"/>
        <end position="23"/>
    </location>
</feature>
<feature type="active site" evidence="8">
    <location>
        <position position="96"/>
    </location>
</feature>
<evidence type="ECO:0000256" key="3">
    <source>
        <dbReference type="ARBA" id="ARBA00022622"/>
    </source>
</evidence>
<keyword evidence="12" id="KW-1185">Reference proteome</keyword>
<dbReference type="SUPFAM" id="SSF50630">
    <property type="entry name" value="Acid proteases"/>
    <property type="match status" value="1"/>
</dbReference>
<dbReference type="PROSITE" id="PS51767">
    <property type="entry name" value="PEPTIDASE_A1"/>
    <property type="match status" value="1"/>
</dbReference>
<dbReference type="Proteomes" id="UP000182235">
    <property type="component" value="Unassembled WGS sequence"/>
</dbReference>
<evidence type="ECO:0000256" key="7">
    <source>
        <dbReference type="ARBA" id="ARBA00022801"/>
    </source>
</evidence>
<evidence type="ECO:0000256" key="9">
    <source>
        <dbReference type="SAM" id="SignalP"/>
    </source>
</evidence>
<feature type="chain" id="PRO_5012250255" description="Peptidase A1 domain-containing protein" evidence="9">
    <location>
        <begin position="24"/>
        <end position="460"/>
    </location>
</feature>
<protein>
    <recommendedName>
        <fullName evidence="10">Peptidase A1 domain-containing protein</fullName>
    </recommendedName>
</protein>
<keyword evidence="7" id="KW-0378">Hydrolase</keyword>
<comment type="caution">
    <text evidence="11">The sequence shown here is derived from an EMBL/GenBank/DDBJ whole genome shotgun (WGS) entry which is preliminary data.</text>
</comment>
<comment type="similarity">
    <text evidence="2">Belongs to the peptidase A1 family.</text>
</comment>
<comment type="subcellular location">
    <subcellularLocation>
        <location evidence="1">Cell membrane</location>
        <topology evidence="1">Lipid-anchor</topology>
        <topology evidence="1">GPI-anchor</topology>
    </subcellularLocation>
</comment>
<evidence type="ECO:0000256" key="1">
    <source>
        <dbReference type="ARBA" id="ARBA00004609"/>
    </source>
</evidence>
<evidence type="ECO:0000256" key="8">
    <source>
        <dbReference type="PIRSR" id="PIRSR601461-1"/>
    </source>
</evidence>
<dbReference type="GO" id="GO:0004190">
    <property type="term" value="F:aspartic-type endopeptidase activity"/>
    <property type="evidence" value="ECO:0007669"/>
    <property type="project" value="UniProtKB-KW"/>
</dbReference>
<dbReference type="Gene3D" id="2.40.70.10">
    <property type="entry name" value="Acid Proteases"/>
    <property type="match status" value="2"/>
</dbReference>
<dbReference type="PRINTS" id="PR00792">
    <property type="entry name" value="PEPSIN"/>
</dbReference>
<evidence type="ECO:0000313" key="11">
    <source>
        <dbReference type="EMBL" id="OJD10419.1"/>
    </source>
</evidence>